<feature type="signal peptide" evidence="6">
    <location>
        <begin position="1"/>
        <end position="22"/>
    </location>
</feature>
<dbReference type="PROSITE" id="PS00137">
    <property type="entry name" value="SUBTILASE_HIS"/>
    <property type="match status" value="1"/>
</dbReference>
<dbReference type="InterPro" id="IPR050131">
    <property type="entry name" value="Peptidase_S8_subtilisin-like"/>
</dbReference>
<dbReference type="KEGG" id="sli:Slin_2783"/>
<keyword evidence="4 5" id="KW-0720">Serine protease</keyword>
<reference evidence="8 9" key="1">
    <citation type="journal article" date="2010" name="Stand. Genomic Sci.">
        <title>Complete genome sequence of Spirosoma linguale type strain (1).</title>
        <authorList>
            <person name="Lail K."/>
            <person name="Sikorski J."/>
            <person name="Saunders E."/>
            <person name="Lapidus A."/>
            <person name="Glavina Del Rio T."/>
            <person name="Copeland A."/>
            <person name="Tice H."/>
            <person name="Cheng J.-F."/>
            <person name="Lucas S."/>
            <person name="Nolan M."/>
            <person name="Bruce D."/>
            <person name="Goodwin L."/>
            <person name="Pitluck S."/>
            <person name="Ivanova N."/>
            <person name="Mavromatis K."/>
            <person name="Ovchinnikova G."/>
            <person name="Pati A."/>
            <person name="Chen A."/>
            <person name="Palaniappan K."/>
            <person name="Land M."/>
            <person name="Hauser L."/>
            <person name="Chang Y.-J."/>
            <person name="Jeffries C.D."/>
            <person name="Chain P."/>
            <person name="Brettin T."/>
            <person name="Detter J.C."/>
            <person name="Schuetze A."/>
            <person name="Rohde M."/>
            <person name="Tindall B.J."/>
            <person name="Goeker M."/>
            <person name="Bristow J."/>
            <person name="Eisen J.A."/>
            <person name="Markowitz V."/>
            <person name="Hugenholtz P."/>
            <person name="Kyrpides N.C."/>
            <person name="Klenk H.-P."/>
            <person name="Chen F."/>
        </authorList>
    </citation>
    <scope>NUCLEOTIDE SEQUENCE [LARGE SCALE GENOMIC DNA]</scope>
    <source>
        <strain evidence="9">ATCC 33905 / DSM 74 / LMG 10896 / Claus 1</strain>
    </source>
</reference>
<evidence type="ECO:0000256" key="2">
    <source>
        <dbReference type="ARBA" id="ARBA00022670"/>
    </source>
</evidence>
<feature type="domain" description="Peptidase S8/S53" evidence="7">
    <location>
        <begin position="62"/>
        <end position="505"/>
    </location>
</feature>
<keyword evidence="6" id="KW-0732">Signal</keyword>
<dbReference type="eggNOG" id="COG1404">
    <property type="taxonomic scope" value="Bacteria"/>
</dbReference>
<dbReference type="InterPro" id="IPR023828">
    <property type="entry name" value="Peptidase_S8_Ser-AS"/>
</dbReference>
<dbReference type="GO" id="GO:0006508">
    <property type="term" value="P:proteolysis"/>
    <property type="evidence" value="ECO:0007669"/>
    <property type="project" value="UniProtKB-KW"/>
</dbReference>
<dbReference type="InterPro" id="IPR034080">
    <property type="entry name" value="Protease_P7-like_dom"/>
</dbReference>
<feature type="active site" description="Charge relay system" evidence="5">
    <location>
        <position position="463"/>
    </location>
</feature>
<evidence type="ECO:0000313" key="8">
    <source>
        <dbReference type="EMBL" id="ADB38798.1"/>
    </source>
</evidence>
<dbReference type="InterPro" id="IPR000209">
    <property type="entry name" value="Peptidase_S8/S53_dom"/>
</dbReference>
<feature type="chain" id="PRO_5003035376" evidence="6">
    <location>
        <begin position="23"/>
        <end position="555"/>
    </location>
</feature>
<feature type="active site" description="Charge relay system" evidence="5">
    <location>
        <position position="68"/>
    </location>
</feature>
<feature type="active site" description="Charge relay system" evidence="5">
    <location>
        <position position="294"/>
    </location>
</feature>
<dbReference type="PROSITE" id="PS51892">
    <property type="entry name" value="SUBTILASE"/>
    <property type="match status" value="1"/>
</dbReference>
<dbReference type="AlphaFoldDB" id="D2QJ85"/>
<dbReference type="Gene3D" id="3.40.50.200">
    <property type="entry name" value="Peptidase S8/S53 domain"/>
    <property type="match status" value="2"/>
</dbReference>
<keyword evidence="3 5" id="KW-0378">Hydrolase</keyword>
<dbReference type="PRINTS" id="PR00723">
    <property type="entry name" value="SUBTILISIN"/>
</dbReference>
<dbReference type="EMBL" id="CP001769">
    <property type="protein sequence ID" value="ADB38798.1"/>
    <property type="molecule type" value="Genomic_DNA"/>
</dbReference>
<dbReference type="GO" id="GO:0004252">
    <property type="term" value="F:serine-type endopeptidase activity"/>
    <property type="evidence" value="ECO:0007669"/>
    <property type="project" value="UniProtKB-UniRule"/>
</dbReference>
<dbReference type="CDD" id="cd07483">
    <property type="entry name" value="Peptidases_S8_Subtilisin_Novo-like"/>
    <property type="match status" value="1"/>
</dbReference>
<keyword evidence="9" id="KW-1185">Reference proteome</keyword>
<accession>D2QJ85</accession>
<evidence type="ECO:0000256" key="1">
    <source>
        <dbReference type="ARBA" id="ARBA00011073"/>
    </source>
</evidence>
<sequence>MKPALITFAVTSLCLLAIRSHAQNQPDQWHHLDPTTDKLIGISTQQAYQLLSNLPHKPTQPIIVAVIDGGIDTNHDDLKAILWHNPKEIADNHKDDDGNGYTDDVFGWNFMGNPDGRNYVHDQKEETRLYARLKPLYEGKNRENLPPRQLADYTLWARVKPYFERKRAEAQTNYRQDSLYLAEDLANVQTLKKAFGVSRLDSALLHSPPTTDTTLHKLAGRYYRGLTQMKLGTTDSLLARYTRYNAELKARVDYAYNLEANERALVGDKAGEFSQRHYGNANLTSPLDGHGTFHGSHVAGIIAADRTNKLGVNGIADQVRILSVRCIPDGDERDKDVANAIRYAVDNGAQIINMSFGKYFSPDKALVDEAMRYADKKGVLLVHAAGNDHLNLDSTMEYPSPMYLNSQPIANLITVGASGRTDDSSLVAGFSNYSSSMVDVFAPGFDIWSCGPANTYRPASGTSMATPMVAGIAAVLKTYFPGLRAADLKRIILQSAVVYHTPVLKPGTKQKVDFASLSKTGAIVNLYEAVKLALSEAQKNKGMTRRRLQAKFDKY</sequence>
<name>D2QJ85_SPILD</name>
<keyword evidence="2 5" id="KW-0645">Protease</keyword>
<dbReference type="InterPro" id="IPR022398">
    <property type="entry name" value="Peptidase_S8_His-AS"/>
</dbReference>
<organism evidence="8 9">
    <name type="scientific">Spirosoma linguale (strain ATCC 33905 / DSM 74 / LMG 10896 / Claus 1)</name>
    <dbReference type="NCBI Taxonomy" id="504472"/>
    <lineage>
        <taxon>Bacteria</taxon>
        <taxon>Pseudomonadati</taxon>
        <taxon>Bacteroidota</taxon>
        <taxon>Cytophagia</taxon>
        <taxon>Cytophagales</taxon>
        <taxon>Cytophagaceae</taxon>
        <taxon>Spirosoma</taxon>
    </lineage>
</organism>
<dbReference type="PANTHER" id="PTHR43806">
    <property type="entry name" value="PEPTIDASE S8"/>
    <property type="match status" value="1"/>
</dbReference>
<dbReference type="Proteomes" id="UP000002028">
    <property type="component" value="Chromosome"/>
</dbReference>
<proteinExistence type="inferred from homology"/>
<dbReference type="PROSITE" id="PS00138">
    <property type="entry name" value="SUBTILASE_SER"/>
    <property type="match status" value="1"/>
</dbReference>
<dbReference type="RefSeq" id="WP_012927330.1">
    <property type="nucleotide sequence ID" value="NC_013730.1"/>
</dbReference>
<evidence type="ECO:0000259" key="7">
    <source>
        <dbReference type="Pfam" id="PF00082"/>
    </source>
</evidence>
<dbReference type="InterPro" id="IPR015500">
    <property type="entry name" value="Peptidase_S8_subtilisin-rel"/>
</dbReference>
<evidence type="ECO:0000256" key="4">
    <source>
        <dbReference type="ARBA" id="ARBA00022825"/>
    </source>
</evidence>
<dbReference type="Pfam" id="PF00082">
    <property type="entry name" value="Peptidase_S8"/>
    <property type="match status" value="1"/>
</dbReference>
<comment type="similarity">
    <text evidence="1 5">Belongs to the peptidase S8 family.</text>
</comment>
<protein>
    <submittedName>
        <fullName evidence="8">Peptidase S8 and S53 subtilisin kexin sedolisin</fullName>
    </submittedName>
</protein>
<evidence type="ECO:0000256" key="6">
    <source>
        <dbReference type="SAM" id="SignalP"/>
    </source>
</evidence>
<evidence type="ECO:0000256" key="3">
    <source>
        <dbReference type="ARBA" id="ARBA00022801"/>
    </source>
</evidence>
<dbReference type="SUPFAM" id="SSF52743">
    <property type="entry name" value="Subtilisin-like"/>
    <property type="match status" value="1"/>
</dbReference>
<dbReference type="HOGENOM" id="CLU_022359_0_0_10"/>
<gene>
    <name evidence="8" type="ordered locus">Slin_2783</name>
</gene>
<evidence type="ECO:0000256" key="5">
    <source>
        <dbReference type="PROSITE-ProRule" id="PRU01240"/>
    </source>
</evidence>
<dbReference type="InterPro" id="IPR036852">
    <property type="entry name" value="Peptidase_S8/S53_dom_sf"/>
</dbReference>
<evidence type="ECO:0000313" key="9">
    <source>
        <dbReference type="Proteomes" id="UP000002028"/>
    </source>
</evidence>
<dbReference type="PANTHER" id="PTHR43806:SF11">
    <property type="entry name" value="CEREVISIN-RELATED"/>
    <property type="match status" value="1"/>
</dbReference>